<evidence type="ECO:0000313" key="4">
    <source>
        <dbReference type="Proteomes" id="UP001597380"/>
    </source>
</evidence>
<dbReference type="Pfam" id="PF01875">
    <property type="entry name" value="Memo"/>
    <property type="match status" value="1"/>
</dbReference>
<reference evidence="4" key="1">
    <citation type="journal article" date="2019" name="Int. J. Syst. Evol. Microbiol.">
        <title>The Global Catalogue of Microorganisms (GCM) 10K type strain sequencing project: providing services to taxonomists for standard genome sequencing and annotation.</title>
        <authorList>
            <consortium name="The Broad Institute Genomics Platform"/>
            <consortium name="The Broad Institute Genome Sequencing Center for Infectious Disease"/>
            <person name="Wu L."/>
            <person name="Ma J."/>
        </authorList>
    </citation>
    <scope>NUCLEOTIDE SEQUENCE [LARGE SCALE GENOMIC DNA]</scope>
    <source>
        <strain evidence="4">CGMCC 1.10992</strain>
    </source>
</reference>
<sequence>MTVREAAQAGRFYPADGDQLAAEIARWLMRVPAEDRLPKAIIVPHAGYQFSGEIAASAYAQLKDGASQIHRVVVLGPNHCVPLAGIAVPSWEAFSTPLGQVLVDRDVVAVLSASAWVHPLDEAHRLEHALEVQLPFLQTCLDQFQIVPLVVGEIGPAALAELLLPFWLEPGCLIVVSSDLSHFEPYSQAVRHDRDTIDRICLQDVELLGEDACGCRVINGLMQLLKTEPAKVKLLDYCNSGDTAGDKSRVVGYASFAVYPQ</sequence>
<keyword evidence="4" id="KW-1185">Reference proteome</keyword>
<evidence type="ECO:0000256" key="1">
    <source>
        <dbReference type="ARBA" id="ARBA00006315"/>
    </source>
</evidence>
<dbReference type="EMBL" id="JBHUHT010000012">
    <property type="protein sequence ID" value="MFD2096542.1"/>
    <property type="molecule type" value="Genomic_DNA"/>
</dbReference>
<dbReference type="Gene3D" id="3.40.830.10">
    <property type="entry name" value="LigB-like"/>
    <property type="match status" value="1"/>
</dbReference>
<name>A0ABW4XNJ8_9GAMM</name>
<evidence type="ECO:0000256" key="2">
    <source>
        <dbReference type="HAMAP-Rule" id="MF_00055"/>
    </source>
</evidence>
<accession>A0ABW4XNJ8</accession>
<dbReference type="CDD" id="cd07361">
    <property type="entry name" value="MEMO_like"/>
    <property type="match status" value="1"/>
</dbReference>
<dbReference type="Proteomes" id="UP001597380">
    <property type="component" value="Unassembled WGS sequence"/>
</dbReference>
<gene>
    <name evidence="3" type="primary">amrB</name>
    <name evidence="3" type="ORF">ACFSJ3_11140</name>
</gene>
<dbReference type="PANTHER" id="PTHR11060:SF0">
    <property type="entry name" value="PROTEIN MEMO1"/>
    <property type="match status" value="1"/>
</dbReference>
<organism evidence="3 4">
    <name type="scientific">Corallincola platygyrae</name>
    <dbReference type="NCBI Taxonomy" id="1193278"/>
    <lineage>
        <taxon>Bacteria</taxon>
        <taxon>Pseudomonadati</taxon>
        <taxon>Pseudomonadota</taxon>
        <taxon>Gammaproteobacteria</taxon>
        <taxon>Alteromonadales</taxon>
        <taxon>Psychromonadaceae</taxon>
        <taxon>Corallincola</taxon>
    </lineage>
</organism>
<evidence type="ECO:0000313" key="3">
    <source>
        <dbReference type="EMBL" id="MFD2096542.1"/>
    </source>
</evidence>
<dbReference type="NCBIfam" id="TIGR04336">
    <property type="entry name" value="AmmeMemoSam_B"/>
    <property type="match status" value="1"/>
</dbReference>
<protein>
    <recommendedName>
        <fullName evidence="2">MEMO1 family protein ACFSJ3_11140</fullName>
    </recommendedName>
</protein>
<comment type="caution">
    <text evidence="3">The sequence shown here is derived from an EMBL/GenBank/DDBJ whole genome shotgun (WGS) entry which is preliminary data.</text>
</comment>
<dbReference type="PANTHER" id="PTHR11060">
    <property type="entry name" value="PROTEIN MEMO1"/>
    <property type="match status" value="1"/>
</dbReference>
<dbReference type="HAMAP" id="MF_00055">
    <property type="entry name" value="MEMO1"/>
    <property type="match status" value="1"/>
</dbReference>
<proteinExistence type="inferred from homology"/>
<dbReference type="InterPro" id="IPR002737">
    <property type="entry name" value="MEMO1_fam"/>
</dbReference>
<dbReference type="RefSeq" id="WP_345339070.1">
    <property type="nucleotide sequence ID" value="NZ_BAABLI010000008.1"/>
</dbReference>
<comment type="similarity">
    <text evidence="1 2">Belongs to the MEMO1 family.</text>
</comment>